<dbReference type="InterPro" id="IPR044876">
    <property type="entry name" value="HRDC_dom_sf"/>
</dbReference>
<feature type="domain" description="Helicase C-terminal" evidence="19">
    <location>
        <begin position="219"/>
        <end position="371"/>
    </location>
</feature>
<evidence type="ECO:0000259" key="18">
    <source>
        <dbReference type="PROSITE" id="PS51192"/>
    </source>
</evidence>
<evidence type="ECO:0000256" key="2">
    <source>
        <dbReference type="ARBA" id="ARBA00001947"/>
    </source>
</evidence>
<dbReference type="GO" id="GO:0005737">
    <property type="term" value="C:cytoplasm"/>
    <property type="evidence" value="ECO:0007669"/>
    <property type="project" value="TreeGrafter"/>
</dbReference>
<keyword evidence="5" id="KW-0547">Nucleotide-binding</keyword>
<keyword evidence="8 20" id="KW-0347">Helicase</keyword>
<dbReference type="SMART" id="SM00341">
    <property type="entry name" value="HRDC"/>
    <property type="match status" value="1"/>
</dbReference>
<keyword evidence="9" id="KW-0862">Zinc</keyword>
<dbReference type="Gene3D" id="1.10.10.10">
    <property type="entry name" value="Winged helix-like DNA-binding domain superfamily/Winged helix DNA-binding domain"/>
    <property type="match status" value="1"/>
</dbReference>
<dbReference type="CDD" id="cd18794">
    <property type="entry name" value="SF2_C_RecQ"/>
    <property type="match status" value="1"/>
</dbReference>
<dbReference type="GO" id="GO:0006260">
    <property type="term" value="P:DNA replication"/>
    <property type="evidence" value="ECO:0007669"/>
    <property type="project" value="InterPro"/>
</dbReference>
<dbReference type="FunFam" id="3.40.50.300:FF:000296">
    <property type="entry name" value="ATP-dependent DNA helicase RecQ"/>
    <property type="match status" value="1"/>
</dbReference>
<accession>A0A212IWK4</accession>
<dbReference type="InterPro" id="IPR027417">
    <property type="entry name" value="P-loop_NTPase"/>
</dbReference>
<dbReference type="InterPro" id="IPR011545">
    <property type="entry name" value="DEAD/DEAH_box_helicase_dom"/>
</dbReference>
<dbReference type="Pfam" id="PF09382">
    <property type="entry name" value="RQC"/>
    <property type="match status" value="1"/>
</dbReference>
<dbReference type="PANTHER" id="PTHR13710:SF105">
    <property type="entry name" value="ATP-DEPENDENT DNA HELICASE Q1"/>
    <property type="match status" value="1"/>
</dbReference>
<dbReference type="Gene3D" id="1.10.150.80">
    <property type="entry name" value="HRDC domain"/>
    <property type="match status" value="1"/>
</dbReference>
<dbReference type="CDD" id="cd17920">
    <property type="entry name" value="DEXHc_RecQ"/>
    <property type="match status" value="1"/>
</dbReference>
<evidence type="ECO:0000256" key="4">
    <source>
        <dbReference type="ARBA" id="ARBA00022723"/>
    </source>
</evidence>
<evidence type="ECO:0000256" key="10">
    <source>
        <dbReference type="ARBA" id="ARBA00022840"/>
    </source>
</evidence>
<evidence type="ECO:0000313" key="20">
    <source>
        <dbReference type="EMBL" id="SBV91550.1"/>
    </source>
</evidence>
<dbReference type="InterPro" id="IPR014001">
    <property type="entry name" value="Helicase_ATP-bd"/>
</dbReference>
<dbReference type="Pfam" id="PF00570">
    <property type="entry name" value="HRDC"/>
    <property type="match status" value="1"/>
</dbReference>
<evidence type="ECO:0000256" key="15">
    <source>
        <dbReference type="ARBA" id="ARBA00034617"/>
    </source>
</evidence>
<dbReference type="InterPro" id="IPR036388">
    <property type="entry name" value="WH-like_DNA-bd_sf"/>
</dbReference>
<dbReference type="GO" id="GO:0046872">
    <property type="term" value="F:metal ion binding"/>
    <property type="evidence" value="ECO:0007669"/>
    <property type="project" value="UniProtKB-KW"/>
</dbReference>
<dbReference type="SUPFAM" id="SSF47819">
    <property type="entry name" value="HRDC-like"/>
    <property type="match status" value="1"/>
</dbReference>
<evidence type="ECO:0000256" key="3">
    <source>
        <dbReference type="ARBA" id="ARBA00005446"/>
    </source>
</evidence>
<dbReference type="InterPro" id="IPR001650">
    <property type="entry name" value="Helicase_C-like"/>
</dbReference>
<dbReference type="PROSITE" id="PS51194">
    <property type="entry name" value="HELICASE_CTER"/>
    <property type="match status" value="1"/>
</dbReference>
<dbReference type="PANTHER" id="PTHR13710">
    <property type="entry name" value="DNA HELICASE RECQ FAMILY MEMBER"/>
    <property type="match status" value="1"/>
</dbReference>
<dbReference type="GO" id="GO:0005524">
    <property type="term" value="F:ATP binding"/>
    <property type="evidence" value="ECO:0007669"/>
    <property type="project" value="UniProtKB-KW"/>
</dbReference>
<dbReference type="Pfam" id="PF00270">
    <property type="entry name" value="DEAD"/>
    <property type="match status" value="1"/>
</dbReference>
<keyword evidence="11" id="KW-0238">DNA-binding</keyword>
<comment type="similarity">
    <text evidence="3">Belongs to the helicase family. RecQ subfamily.</text>
</comment>
<comment type="catalytic activity">
    <reaction evidence="15">
        <text>Couples ATP hydrolysis with the unwinding of duplex DNA by translocating in the 3'-5' direction.</text>
        <dbReference type="EC" id="5.6.2.4"/>
    </reaction>
</comment>
<gene>
    <name evidence="20" type="primary">recQ</name>
    <name evidence="20" type="ORF">KL86CLO1_10135</name>
</gene>
<protein>
    <recommendedName>
        <fullName evidence="16">DNA helicase RecQ</fullName>
        <ecNumber evidence="16">5.6.2.4</ecNumber>
    </recommendedName>
</protein>
<dbReference type="InterPro" id="IPR018982">
    <property type="entry name" value="RQC_domain"/>
</dbReference>
<keyword evidence="7 20" id="KW-0378">Hydrolase</keyword>
<keyword evidence="13" id="KW-0234">DNA repair</keyword>
<keyword evidence="4" id="KW-0479">Metal-binding</keyword>
<feature type="domain" description="HRDC" evidence="17">
    <location>
        <begin position="533"/>
        <end position="613"/>
    </location>
</feature>
<evidence type="ECO:0000259" key="19">
    <source>
        <dbReference type="PROSITE" id="PS51194"/>
    </source>
</evidence>
<reference evidence="20" key="1">
    <citation type="submission" date="2016-04" db="EMBL/GenBank/DDBJ databases">
        <authorList>
            <person name="Evans L.H."/>
            <person name="Alamgir A."/>
            <person name="Owens N."/>
            <person name="Weber N.D."/>
            <person name="Virtaneva K."/>
            <person name="Barbian K."/>
            <person name="Babar A."/>
            <person name="Rosenke K."/>
        </authorList>
    </citation>
    <scope>NUCLEOTIDE SEQUENCE</scope>
    <source>
        <strain evidence="20">86</strain>
    </source>
</reference>
<keyword evidence="14" id="KW-0413">Isomerase</keyword>
<dbReference type="FunFam" id="3.40.50.300:FF:000156">
    <property type="entry name" value="ATP-dependent DNA helicase recQ"/>
    <property type="match status" value="1"/>
</dbReference>
<dbReference type="SUPFAM" id="SSF46785">
    <property type="entry name" value="Winged helix' DNA-binding domain"/>
    <property type="match status" value="1"/>
</dbReference>
<dbReference type="SMART" id="SM00490">
    <property type="entry name" value="HELICc"/>
    <property type="match status" value="1"/>
</dbReference>
<name>A0A212IWK4_9FIRM</name>
<comment type="cofactor">
    <cofactor evidence="1">
        <name>Mg(2+)</name>
        <dbReference type="ChEBI" id="CHEBI:18420"/>
    </cofactor>
</comment>
<evidence type="ECO:0000256" key="11">
    <source>
        <dbReference type="ARBA" id="ARBA00023125"/>
    </source>
</evidence>
<dbReference type="GO" id="GO:0006281">
    <property type="term" value="P:DNA repair"/>
    <property type="evidence" value="ECO:0007669"/>
    <property type="project" value="UniProtKB-KW"/>
</dbReference>
<dbReference type="NCBIfam" id="TIGR00614">
    <property type="entry name" value="recQ_fam"/>
    <property type="match status" value="1"/>
</dbReference>
<proteinExistence type="inferred from homology"/>
<dbReference type="GO" id="GO:0043138">
    <property type="term" value="F:3'-5' DNA helicase activity"/>
    <property type="evidence" value="ECO:0007669"/>
    <property type="project" value="UniProtKB-EC"/>
</dbReference>
<keyword evidence="10" id="KW-0067">ATP-binding</keyword>
<feature type="domain" description="Helicase ATP-binding" evidence="18">
    <location>
        <begin position="29"/>
        <end position="198"/>
    </location>
</feature>
<dbReference type="Gene3D" id="3.40.50.300">
    <property type="entry name" value="P-loop containing nucleotide triphosphate hydrolases"/>
    <property type="match status" value="2"/>
</dbReference>
<dbReference type="SMART" id="SM00487">
    <property type="entry name" value="DEXDc"/>
    <property type="match status" value="1"/>
</dbReference>
<dbReference type="NCBIfam" id="TIGR01389">
    <property type="entry name" value="recQ"/>
    <property type="match status" value="1"/>
</dbReference>
<dbReference type="InterPro" id="IPR010997">
    <property type="entry name" value="HRDC-like_sf"/>
</dbReference>
<dbReference type="Pfam" id="PF00271">
    <property type="entry name" value="Helicase_C"/>
    <property type="match status" value="1"/>
</dbReference>
<dbReference type="GO" id="GO:0016787">
    <property type="term" value="F:hydrolase activity"/>
    <property type="evidence" value="ECO:0007669"/>
    <property type="project" value="UniProtKB-KW"/>
</dbReference>
<dbReference type="InterPro" id="IPR004589">
    <property type="entry name" value="DNA_helicase_ATP-dep_RecQ"/>
</dbReference>
<dbReference type="GO" id="GO:0006310">
    <property type="term" value="P:DNA recombination"/>
    <property type="evidence" value="ECO:0007669"/>
    <property type="project" value="UniProtKB-UniRule"/>
</dbReference>
<dbReference type="InterPro" id="IPR006293">
    <property type="entry name" value="DNA_helicase_ATP-dep_RecQ_bac"/>
</dbReference>
<dbReference type="PROSITE" id="PS50967">
    <property type="entry name" value="HRDC"/>
    <property type="match status" value="1"/>
</dbReference>
<evidence type="ECO:0000256" key="5">
    <source>
        <dbReference type="ARBA" id="ARBA00022741"/>
    </source>
</evidence>
<sequence>MGVIMDLPRGLLKQHFGYSDFRPGQGEVVGELLSGRDVLSVMPTGAGKSICYQIPALCMEGLTLVVSPLISLMKDQVEGLIQAGVPAAYLNSSLTERQFGLALRNARMGKYKLIYVAPERLETASFLAFAREASISMVAVDEAHCVSQWGQDFRPSYLNIPSFTAALPHRPVVAAFTATATPEVREDIIRQLELREPFLLVSGFDRPNLFWEIQTPRSKREALLAFMRAHEGESGIVYCSTRKNVEEVCVFLQERGIIATRYHAGLEPTERNQNQEGFVYGSTQVIVATNAFGMGIDKPDVRYVVHYNMPKDLESYYQEAGRAGRDGDAAHCLLLYSAADIQTNRFLIELQDKETEGDEEERAERVKQDLARLKQMTYYCHTTDCLRHYILRYFGEQTQEYCGNCGNCRAYFEERDVTEDAQKVMSCIKRAGERFGSSTIADVLRGAQNERVVKWQLQKLPTYGTMSSMSRDEVLGRIRLLLERGYLTQDGGPYPTLALTPKAGDILFRGEKLIARVKAPADKAVTRQDAQTGDVPGELYERLQQLRQQLAKRLGVPAYVVFSNETLREMCRRLPRTERELLKVSGVGEQKLKKFGRAFLDAMETWRAKQPNA</sequence>
<organism evidence="20">
    <name type="scientific">uncultured Eubacteriales bacterium</name>
    <dbReference type="NCBI Taxonomy" id="172733"/>
    <lineage>
        <taxon>Bacteria</taxon>
        <taxon>Bacillati</taxon>
        <taxon>Bacillota</taxon>
        <taxon>Clostridia</taxon>
        <taxon>Eubacteriales</taxon>
        <taxon>environmental samples</taxon>
    </lineage>
</organism>
<dbReference type="GO" id="GO:0030894">
    <property type="term" value="C:replisome"/>
    <property type="evidence" value="ECO:0007669"/>
    <property type="project" value="TreeGrafter"/>
</dbReference>
<dbReference type="InterPro" id="IPR002121">
    <property type="entry name" value="HRDC_dom"/>
</dbReference>
<dbReference type="Pfam" id="PF16124">
    <property type="entry name" value="RecQ_Zn_bind"/>
    <property type="match status" value="1"/>
</dbReference>
<keyword evidence="12" id="KW-0233">DNA recombination</keyword>
<dbReference type="EMBL" id="FLUN01000001">
    <property type="protein sequence ID" value="SBV91550.1"/>
    <property type="molecule type" value="Genomic_DNA"/>
</dbReference>
<keyword evidence="6" id="KW-0227">DNA damage</keyword>
<evidence type="ECO:0000256" key="16">
    <source>
        <dbReference type="NCBIfam" id="TIGR01389"/>
    </source>
</evidence>
<comment type="cofactor">
    <cofactor evidence="2">
        <name>Zn(2+)</name>
        <dbReference type="ChEBI" id="CHEBI:29105"/>
    </cofactor>
</comment>
<dbReference type="SMART" id="SM00956">
    <property type="entry name" value="RQC"/>
    <property type="match status" value="1"/>
</dbReference>
<dbReference type="InterPro" id="IPR036390">
    <property type="entry name" value="WH_DNA-bd_sf"/>
</dbReference>
<evidence type="ECO:0000256" key="12">
    <source>
        <dbReference type="ARBA" id="ARBA00023172"/>
    </source>
</evidence>
<dbReference type="GO" id="GO:0009378">
    <property type="term" value="F:four-way junction helicase activity"/>
    <property type="evidence" value="ECO:0007669"/>
    <property type="project" value="TreeGrafter"/>
</dbReference>
<evidence type="ECO:0000256" key="9">
    <source>
        <dbReference type="ARBA" id="ARBA00022833"/>
    </source>
</evidence>
<evidence type="ECO:0000256" key="8">
    <source>
        <dbReference type="ARBA" id="ARBA00022806"/>
    </source>
</evidence>
<evidence type="ECO:0000256" key="1">
    <source>
        <dbReference type="ARBA" id="ARBA00001946"/>
    </source>
</evidence>
<evidence type="ECO:0000259" key="17">
    <source>
        <dbReference type="PROSITE" id="PS50967"/>
    </source>
</evidence>
<dbReference type="EC" id="5.6.2.4" evidence="16"/>
<dbReference type="SUPFAM" id="SSF52540">
    <property type="entry name" value="P-loop containing nucleoside triphosphate hydrolases"/>
    <property type="match status" value="1"/>
</dbReference>
<dbReference type="GO" id="GO:0003677">
    <property type="term" value="F:DNA binding"/>
    <property type="evidence" value="ECO:0007669"/>
    <property type="project" value="UniProtKB-KW"/>
</dbReference>
<dbReference type="GO" id="GO:0009432">
    <property type="term" value="P:SOS response"/>
    <property type="evidence" value="ECO:0007669"/>
    <property type="project" value="UniProtKB-UniRule"/>
</dbReference>
<dbReference type="AlphaFoldDB" id="A0A212IWK4"/>
<evidence type="ECO:0000256" key="6">
    <source>
        <dbReference type="ARBA" id="ARBA00022763"/>
    </source>
</evidence>
<evidence type="ECO:0000256" key="14">
    <source>
        <dbReference type="ARBA" id="ARBA00023235"/>
    </source>
</evidence>
<evidence type="ECO:0000256" key="7">
    <source>
        <dbReference type="ARBA" id="ARBA00022801"/>
    </source>
</evidence>
<dbReference type="PROSITE" id="PS51192">
    <property type="entry name" value="HELICASE_ATP_BIND_1"/>
    <property type="match status" value="1"/>
</dbReference>
<dbReference type="InterPro" id="IPR032284">
    <property type="entry name" value="RecQ_Zn-bd"/>
</dbReference>
<evidence type="ECO:0000256" key="13">
    <source>
        <dbReference type="ARBA" id="ARBA00023204"/>
    </source>
</evidence>
<dbReference type="GO" id="GO:0043590">
    <property type="term" value="C:bacterial nucleoid"/>
    <property type="evidence" value="ECO:0007669"/>
    <property type="project" value="TreeGrafter"/>
</dbReference>